<dbReference type="InterPro" id="IPR043132">
    <property type="entry name" value="BCAT-like_C"/>
</dbReference>
<gene>
    <name evidence="15" type="primary">dat</name>
    <name evidence="15" type="ORF">H0A74_01605</name>
</gene>
<evidence type="ECO:0000256" key="6">
    <source>
        <dbReference type="ARBA" id="ARBA00022898"/>
    </source>
</evidence>
<dbReference type="CDD" id="cd01558">
    <property type="entry name" value="D-AAT_like"/>
    <property type="match status" value="1"/>
</dbReference>
<accession>A0A853G4H5</accession>
<dbReference type="InterPro" id="IPR050571">
    <property type="entry name" value="Class-IV_PLP-Dep_Aminotrnsfr"/>
</dbReference>
<keyword evidence="4 15" id="KW-0032">Aminotransferase</keyword>
<organism evidence="15 16">
    <name type="scientific">Candidatus Vesicomyosocius endoextente</name>
    <dbReference type="NCBI Taxonomy" id="2738853"/>
    <lineage>
        <taxon>Bacteria</taxon>
        <taxon>Pseudomonadati</taxon>
        <taxon>Pseudomonadota</taxon>
        <taxon>Gammaproteobacteria</taxon>
        <taxon>Candidatus Pseudothioglobaceae</taxon>
        <taxon>Candidatus Vesicomyidisocius</taxon>
    </lineage>
</organism>
<sequence>MVFLNGEFIKKNQAHISVMDRGFLFGDGVYEVIPIYNGKIFRLDEHLLRLQTSLDSIKIKNPYSPKKWGSILNKLLKFYNNQEQSIYLQISRGITNKRQHSFSNLTPTVYIESNILLTKTKETLRTGFSAITQPDIRWSRCDIKSTSLLANVMYSQQAKEKNVEEIILYQGTQVTEGATSNVFMIKNNTLYTHPTNVHILSGITRDLVLESAKAYHISIQETSFSIDELDIADELWISSSTREIMPITKVDNKLINNGHIGNVWSRVYDYYQSLKNT</sequence>
<evidence type="ECO:0000256" key="11">
    <source>
        <dbReference type="ARBA" id="ARBA00054027"/>
    </source>
</evidence>
<comment type="catalytic activity">
    <reaction evidence="9 14">
        <text>D-alanine + 2-oxoglutarate = D-glutamate + pyruvate</text>
        <dbReference type="Rhea" id="RHEA:15869"/>
        <dbReference type="ChEBI" id="CHEBI:15361"/>
        <dbReference type="ChEBI" id="CHEBI:16810"/>
        <dbReference type="ChEBI" id="CHEBI:29986"/>
        <dbReference type="ChEBI" id="CHEBI:57416"/>
        <dbReference type="EC" id="2.6.1.21"/>
    </reaction>
</comment>
<keyword evidence="5 15" id="KW-0808">Transferase</keyword>
<dbReference type="NCBIfam" id="TIGR01121">
    <property type="entry name" value="D_amino_aminoT"/>
    <property type="match status" value="1"/>
</dbReference>
<dbReference type="InterPro" id="IPR005784">
    <property type="entry name" value="D_amino_transT"/>
</dbReference>
<dbReference type="Gene3D" id="3.30.470.10">
    <property type="match status" value="1"/>
</dbReference>
<evidence type="ECO:0000256" key="7">
    <source>
        <dbReference type="ARBA" id="ARBA00022909"/>
    </source>
</evidence>
<dbReference type="SUPFAM" id="SSF56752">
    <property type="entry name" value="D-aminoacid aminotransferase-like PLP-dependent enzymes"/>
    <property type="match status" value="1"/>
</dbReference>
<comment type="caution">
    <text evidence="15">The sequence shown here is derived from an EMBL/GenBank/DDBJ whole genome shotgun (WGS) entry which is preliminary data.</text>
</comment>
<evidence type="ECO:0000256" key="8">
    <source>
        <dbReference type="ARBA" id="ARBA00035633"/>
    </source>
</evidence>
<evidence type="ECO:0000256" key="12">
    <source>
        <dbReference type="RuleBase" id="RU004106"/>
    </source>
</evidence>
<dbReference type="InterPro" id="IPR036038">
    <property type="entry name" value="Aminotransferase-like"/>
</dbReference>
<dbReference type="Gene3D" id="3.20.10.10">
    <property type="entry name" value="D-amino Acid Aminotransferase, subunit A, domain 2"/>
    <property type="match status" value="1"/>
</dbReference>
<dbReference type="FunFam" id="3.20.10.10:FF:000002">
    <property type="entry name" value="D-alanine aminotransferase"/>
    <property type="match status" value="1"/>
</dbReference>
<comment type="subunit">
    <text evidence="3">Homodimer.</text>
</comment>
<comment type="catalytic activity">
    <reaction evidence="10">
        <text>4-amino-4-deoxychorismate = 4-aminobenzoate + pyruvate + H(+)</text>
        <dbReference type="Rhea" id="RHEA:16201"/>
        <dbReference type="ChEBI" id="CHEBI:15361"/>
        <dbReference type="ChEBI" id="CHEBI:15378"/>
        <dbReference type="ChEBI" id="CHEBI:17836"/>
        <dbReference type="ChEBI" id="CHEBI:58406"/>
        <dbReference type="EC" id="4.1.3.38"/>
    </reaction>
</comment>
<dbReference type="AlphaFoldDB" id="A0A853G4H5"/>
<name>A0A853G4H5_9GAMM</name>
<evidence type="ECO:0000256" key="10">
    <source>
        <dbReference type="ARBA" id="ARBA00049529"/>
    </source>
</evidence>
<dbReference type="GO" id="GO:0046416">
    <property type="term" value="P:D-amino acid metabolic process"/>
    <property type="evidence" value="ECO:0007669"/>
    <property type="project" value="InterPro"/>
</dbReference>
<evidence type="ECO:0000256" key="3">
    <source>
        <dbReference type="ARBA" id="ARBA00011738"/>
    </source>
</evidence>
<evidence type="ECO:0000256" key="2">
    <source>
        <dbReference type="ARBA" id="ARBA00009320"/>
    </source>
</evidence>
<dbReference type="EC" id="2.6.1.21" evidence="14"/>
<dbReference type="PROSITE" id="PS00770">
    <property type="entry name" value="AA_TRANSFER_CLASS_4"/>
    <property type="match status" value="1"/>
</dbReference>
<comment type="cofactor">
    <cofactor evidence="1 13">
        <name>pyridoxal 5'-phosphate</name>
        <dbReference type="ChEBI" id="CHEBI:597326"/>
    </cofactor>
</comment>
<dbReference type="Pfam" id="PF01063">
    <property type="entry name" value="Aminotran_4"/>
    <property type="match status" value="1"/>
</dbReference>
<reference evidence="15 16" key="1">
    <citation type="submission" date="2020-05" db="EMBL/GenBank/DDBJ databases">
        <title>Horizontal transmission and recombination maintain forever young bacterial symbiont genomes.</title>
        <authorList>
            <person name="Russell S.L."/>
            <person name="Pepper-Tunick E."/>
            <person name="Svedberg J."/>
            <person name="Byrne A."/>
            <person name="Ruelas Castillo J."/>
            <person name="Vollmers C."/>
            <person name="Beinart R.A."/>
            <person name="Corbett-Detig R."/>
        </authorList>
    </citation>
    <scope>NUCLEOTIDE SEQUENCE [LARGE SCALE GENOMIC DNA]</scope>
    <source>
        <strain evidence="15">Monterey_2004</strain>
    </source>
</reference>
<dbReference type="GO" id="GO:0008652">
    <property type="term" value="P:amino acid biosynthetic process"/>
    <property type="evidence" value="ECO:0007669"/>
    <property type="project" value="UniProtKB-ARBA"/>
</dbReference>
<keyword evidence="7" id="KW-0289">Folate biosynthesis</keyword>
<evidence type="ECO:0000256" key="4">
    <source>
        <dbReference type="ARBA" id="ARBA00022576"/>
    </source>
</evidence>
<dbReference type="PANTHER" id="PTHR42743">
    <property type="entry name" value="AMINO-ACID AMINOTRANSFERASE"/>
    <property type="match status" value="1"/>
</dbReference>
<evidence type="ECO:0000256" key="1">
    <source>
        <dbReference type="ARBA" id="ARBA00001933"/>
    </source>
</evidence>
<evidence type="ECO:0000313" key="16">
    <source>
        <dbReference type="Proteomes" id="UP000525329"/>
    </source>
</evidence>
<comment type="similarity">
    <text evidence="2 12">Belongs to the class-IV pyridoxal-phosphate-dependent aminotransferase family.</text>
</comment>
<dbReference type="EMBL" id="JACCHU010000001">
    <property type="protein sequence ID" value="NYT52268.1"/>
    <property type="molecule type" value="Genomic_DNA"/>
</dbReference>
<dbReference type="Proteomes" id="UP000525329">
    <property type="component" value="Unassembled WGS sequence"/>
</dbReference>
<evidence type="ECO:0000256" key="13">
    <source>
        <dbReference type="RuleBase" id="RU004516"/>
    </source>
</evidence>
<keyword evidence="6 13" id="KW-0663">Pyridoxal phosphate</keyword>
<dbReference type="GO" id="GO:0030170">
    <property type="term" value="F:pyridoxal phosphate binding"/>
    <property type="evidence" value="ECO:0007669"/>
    <property type="project" value="InterPro"/>
</dbReference>
<dbReference type="GO" id="GO:0005829">
    <property type="term" value="C:cytosol"/>
    <property type="evidence" value="ECO:0007669"/>
    <property type="project" value="TreeGrafter"/>
</dbReference>
<dbReference type="PANTHER" id="PTHR42743:SF10">
    <property type="entry name" value="D-ALANINE AMINOTRANSFERASE"/>
    <property type="match status" value="1"/>
</dbReference>
<protein>
    <recommendedName>
        <fullName evidence="14">D-alanine aminotransferase</fullName>
        <ecNumber evidence="14">2.6.1.21</ecNumber>
    </recommendedName>
</protein>
<comment type="pathway">
    <text evidence="8">Cofactor biosynthesis; tetrahydrofolate biosynthesis; 4-aminobenzoate from chorismate: step 2/2.</text>
</comment>
<dbReference type="InterPro" id="IPR018300">
    <property type="entry name" value="Aminotrans_IV_CS"/>
</dbReference>
<proteinExistence type="inferred from homology"/>
<dbReference type="GO" id="GO:0047810">
    <property type="term" value="F:D-alanine-2-oxoglutarate aminotransferase activity"/>
    <property type="evidence" value="ECO:0007669"/>
    <property type="project" value="UniProtKB-EC"/>
</dbReference>
<evidence type="ECO:0000256" key="14">
    <source>
        <dbReference type="RuleBase" id="RU004520"/>
    </source>
</evidence>
<dbReference type="GO" id="GO:0046656">
    <property type="term" value="P:folic acid biosynthetic process"/>
    <property type="evidence" value="ECO:0007669"/>
    <property type="project" value="UniProtKB-KW"/>
</dbReference>
<evidence type="ECO:0000256" key="9">
    <source>
        <dbReference type="ARBA" id="ARBA00047911"/>
    </source>
</evidence>
<dbReference type="GO" id="GO:0008696">
    <property type="term" value="F:4-amino-4-deoxychorismate lyase activity"/>
    <property type="evidence" value="ECO:0007669"/>
    <property type="project" value="UniProtKB-EC"/>
</dbReference>
<dbReference type="InterPro" id="IPR043131">
    <property type="entry name" value="BCAT-like_N"/>
</dbReference>
<dbReference type="InterPro" id="IPR001544">
    <property type="entry name" value="Aminotrans_IV"/>
</dbReference>
<evidence type="ECO:0000313" key="15">
    <source>
        <dbReference type="EMBL" id="NYT52268.1"/>
    </source>
</evidence>
<comment type="function">
    <text evidence="11">Involved in the biosynthesis of p-aminobenzoate (PABA), a precursor of tetrahydrofolate. Converts 4-amino-4-deoxychorismate into 4-aminobenzoate (PABA) and pyruvate.</text>
</comment>
<evidence type="ECO:0000256" key="5">
    <source>
        <dbReference type="ARBA" id="ARBA00022679"/>
    </source>
</evidence>
<comment type="function">
    <text evidence="14">Acts on the D-isomers of alanine, leucine, aspartate, glutamate, aminobutyrate, norvaline and asparagine. The enzyme transfers an amino group from a substrate D-amino acid to the pyridoxal phosphate cofactor to form pyridoxamine and an alpha-keto acid in the first half-reaction.</text>
</comment>